<dbReference type="PANTHER" id="PTHR23521">
    <property type="entry name" value="TRANSPORTER MFS SUPERFAMILY"/>
    <property type="match status" value="1"/>
</dbReference>
<feature type="transmembrane region" description="Helical" evidence="5">
    <location>
        <begin position="156"/>
        <end position="178"/>
    </location>
</feature>
<dbReference type="InterPro" id="IPR011701">
    <property type="entry name" value="MFS"/>
</dbReference>
<dbReference type="OrthoDB" id="9810614at2"/>
<protein>
    <submittedName>
        <fullName evidence="7">Putative MFS family arabinose efflux permease</fullName>
    </submittedName>
</protein>
<accession>A0A4R3MF11</accession>
<dbReference type="GO" id="GO:0005886">
    <property type="term" value="C:plasma membrane"/>
    <property type="evidence" value="ECO:0007669"/>
    <property type="project" value="TreeGrafter"/>
</dbReference>
<proteinExistence type="predicted"/>
<dbReference type="SUPFAM" id="SSF103473">
    <property type="entry name" value="MFS general substrate transporter"/>
    <property type="match status" value="1"/>
</dbReference>
<dbReference type="InterPro" id="IPR020846">
    <property type="entry name" value="MFS_dom"/>
</dbReference>
<evidence type="ECO:0000256" key="2">
    <source>
        <dbReference type="ARBA" id="ARBA00022989"/>
    </source>
</evidence>
<dbReference type="InterPro" id="IPR036259">
    <property type="entry name" value="MFS_trans_sf"/>
</dbReference>
<dbReference type="Proteomes" id="UP000295678">
    <property type="component" value="Unassembled WGS sequence"/>
</dbReference>
<feature type="transmembrane region" description="Helical" evidence="5">
    <location>
        <begin position="131"/>
        <end position="150"/>
    </location>
</feature>
<evidence type="ECO:0000256" key="3">
    <source>
        <dbReference type="ARBA" id="ARBA00023136"/>
    </source>
</evidence>
<keyword evidence="1 5" id="KW-0812">Transmembrane</keyword>
<feature type="domain" description="Major facilitator superfamily (MFS) profile" evidence="6">
    <location>
        <begin position="7"/>
        <end position="379"/>
    </location>
</feature>
<feature type="compositionally biased region" description="Basic and acidic residues" evidence="4">
    <location>
        <begin position="403"/>
        <end position="413"/>
    </location>
</feature>
<feature type="transmembrane region" description="Helical" evidence="5">
    <location>
        <begin position="199"/>
        <end position="220"/>
    </location>
</feature>
<feature type="transmembrane region" description="Helical" evidence="5">
    <location>
        <begin position="98"/>
        <end position="119"/>
    </location>
</feature>
<dbReference type="GO" id="GO:0022857">
    <property type="term" value="F:transmembrane transporter activity"/>
    <property type="evidence" value="ECO:0007669"/>
    <property type="project" value="InterPro"/>
</dbReference>
<feature type="transmembrane region" description="Helical" evidence="5">
    <location>
        <begin position="47"/>
        <end position="65"/>
    </location>
</feature>
<feature type="transmembrane region" description="Helical" evidence="5">
    <location>
        <begin position="264"/>
        <end position="283"/>
    </location>
</feature>
<keyword evidence="3 5" id="KW-0472">Membrane</keyword>
<evidence type="ECO:0000256" key="5">
    <source>
        <dbReference type="SAM" id="Phobius"/>
    </source>
</evidence>
<sequence>MRSAMASIAALLISVFILLAGSGLQTTLVPLAATDSGFDALEVGFLGSSYFIGMMLGCFAAPWLIRRTGHIRAFGACTALATAASVLFSLTIDPWIWNLLRCLSGLCYAVLYAIIESWLNDKSDNSNRGGILAVYNVVNFAGMAAGQQFLRLYPPSGFQLFSLSAVLISIASIPVALTRSTSPLVPESPRLRLPWLIRLSPVAVAGAFTVGFANGAFWTLGPVYATLKGLGASGAGDFITASIIGAVLVLWPAGRLSDRVDRRFVILGCCLLSAGAGIGLVLVPDGAAWTIFGLAFLFGAGAMPIYSLSSAHAADFAAPAEMVAVATGLLLVYTVGAVVGPTIAASLIEVTTAGALFVLTGLIHLAMMLLALYRLTRREAIPPEQREPFVAVPRTSTNVVELDPRIPASHDEAQEAIPDEPLPDQTVQRPL</sequence>
<keyword evidence="8" id="KW-1185">Reference proteome</keyword>
<feature type="transmembrane region" description="Helical" evidence="5">
    <location>
        <begin position="72"/>
        <end position="92"/>
    </location>
</feature>
<evidence type="ECO:0000313" key="8">
    <source>
        <dbReference type="Proteomes" id="UP000295678"/>
    </source>
</evidence>
<dbReference type="PANTHER" id="PTHR23521:SF3">
    <property type="entry name" value="MFS TRANSPORTER"/>
    <property type="match status" value="1"/>
</dbReference>
<dbReference type="InterPro" id="IPR047200">
    <property type="entry name" value="MFS_YcaD-like"/>
</dbReference>
<feature type="transmembrane region" description="Helical" evidence="5">
    <location>
        <begin position="323"/>
        <end position="348"/>
    </location>
</feature>
<comment type="caution">
    <text evidence="7">The sequence shown here is derived from an EMBL/GenBank/DDBJ whole genome shotgun (WGS) entry which is preliminary data.</text>
</comment>
<feature type="transmembrane region" description="Helical" evidence="5">
    <location>
        <begin position="354"/>
        <end position="373"/>
    </location>
</feature>
<gene>
    <name evidence="7" type="ORF">EDC22_10362</name>
</gene>
<reference evidence="7 8" key="1">
    <citation type="submission" date="2019-03" db="EMBL/GenBank/DDBJ databases">
        <title>Genomic Encyclopedia of Type Strains, Phase IV (KMG-IV): sequencing the most valuable type-strain genomes for metagenomic binning, comparative biology and taxonomic classification.</title>
        <authorList>
            <person name="Goeker M."/>
        </authorList>
    </citation>
    <scope>NUCLEOTIDE SEQUENCE [LARGE SCALE GENOMIC DNA]</scope>
    <source>
        <strain evidence="7 8">DSM 19345</strain>
    </source>
</reference>
<dbReference type="Pfam" id="PF07690">
    <property type="entry name" value="MFS_1"/>
    <property type="match status" value="1"/>
</dbReference>
<dbReference type="EMBL" id="SMAK01000003">
    <property type="protein sequence ID" value="TCT11752.1"/>
    <property type="molecule type" value="Genomic_DNA"/>
</dbReference>
<dbReference type="PROSITE" id="PS50850">
    <property type="entry name" value="MFS"/>
    <property type="match status" value="1"/>
</dbReference>
<evidence type="ECO:0000256" key="4">
    <source>
        <dbReference type="SAM" id="MobiDB-lite"/>
    </source>
</evidence>
<organism evidence="7 8">
    <name type="scientific">Tepidamorphus gemmatus</name>
    <dbReference type="NCBI Taxonomy" id="747076"/>
    <lineage>
        <taxon>Bacteria</taxon>
        <taxon>Pseudomonadati</taxon>
        <taxon>Pseudomonadota</taxon>
        <taxon>Alphaproteobacteria</taxon>
        <taxon>Hyphomicrobiales</taxon>
        <taxon>Tepidamorphaceae</taxon>
        <taxon>Tepidamorphus</taxon>
    </lineage>
</organism>
<feature type="region of interest" description="Disordered" evidence="4">
    <location>
        <begin position="403"/>
        <end position="431"/>
    </location>
</feature>
<keyword evidence="2 5" id="KW-1133">Transmembrane helix</keyword>
<name>A0A4R3MF11_9HYPH</name>
<feature type="transmembrane region" description="Helical" evidence="5">
    <location>
        <begin position="289"/>
        <end position="311"/>
    </location>
</feature>
<evidence type="ECO:0000259" key="6">
    <source>
        <dbReference type="PROSITE" id="PS50850"/>
    </source>
</evidence>
<dbReference type="Gene3D" id="1.20.1250.20">
    <property type="entry name" value="MFS general substrate transporter like domains"/>
    <property type="match status" value="2"/>
</dbReference>
<dbReference type="AlphaFoldDB" id="A0A4R3MF11"/>
<feature type="transmembrane region" description="Helical" evidence="5">
    <location>
        <begin position="232"/>
        <end position="252"/>
    </location>
</feature>
<dbReference type="CDD" id="cd17477">
    <property type="entry name" value="MFS_YcaD_like"/>
    <property type="match status" value="1"/>
</dbReference>
<evidence type="ECO:0000256" key="1">
    <source>
        <dbReference type="ARBA" id="ARBA00022692"/>
    </source>
</evidence>
<evidence type="ECO:0000313" key="7">
    <source>
        <dbReference type="EMBL" id="TCT11752.1"/>
    </source>
</evidence>